<proteinExistence type="predicted"/>
<reference evidence="2" key="1">
    <citation type="submission" date="2021-01" db="EMBL/GenBank/DDBJ databases">
        <title>Genome sequence of strain Noviherbaspirillum sp. DKR-6.</title>
        <authorList>
            <person name="Chaudhary D.K."/>
        </authorList>
    </citation>
    <scope>NUCLEOTIDE SEQUENCE</scope>
    <source>
        <strain evidence="2">DKR-6</strain>
    </source>
</reference>
<dbReference type="EMBL" id="JAEPBG010000003">
    <property type="protein sequence ID" value="MBK4734791.1"/>
    <property type="molecule type" value="Genomic_DNA"/>
</dbReference>
<feature type="region of interest" description="Disordered" evidence="1">
    <location>
        <begin position="1"/>
        <end position="49"/>
    </location>
</feature>
<accession>A0A934SQC0</accession>
<evidence type="ECO:0000256" key="1">
    <source>
        <dbReference type="SAM" id="MobiDB-lite"/>
    </source>
</evidence>
<comment type="caution">
    <text evidence="2">The sequence shown here is derived from an EMBL/GenBank/DDBJ whole genome shotgun (WGS) entry which is preliminary data.</text>
</comment>
<dbReference type="Proteomes" id="UP000622890">
    <property type="component" value="Unassembled WGS sequence"/>
</dbReference>
<evidence type="ECO:0000313" key="2">
    <source>
        <dbReference type="EMBL" id="MBK4734791.1"/>
    </source>
</evidence>
<gene>
    <name evidence="2" type="ORF">JJB74_09265</name>
</gene>
<feature type="compositionally biased region" description="Basic and acidic residues" evidence="1">
    <location>
        <begin position="10"/>
        <end position="21"/>
    </location>
</feature>
<dbReference type="RefSeq" id="WP_200591567.1">
    <property type="nucleotide sequence ID" value="NZ_JAEPBG010000003.1"/>
</dbReference>
<protein>
    <submittedName>
        <fullName evidence="2">Uncharacterized protein</fullName>
    </submittedName>
</protein>
<name>A0A934SQC0_9BURK</name>
<keyword evidence="3" id="KW-1185">Reference proteome</keyword>
<evidence type="ECO:0000313" key="3">
    <source>
        <dbReference type="Proteomes" id="UP000622890"/>
    </source>
</evidence>
<sequence>MQVDGAPVSEPRHGLKRKWTESIDPGQSSAATTDEPRFKRSRTGSASPEAAAPIFQDFHVVDDADFIELIRKHGGRPVNEQGETVRLELPKAGNLEFRVTLACMKLERMLSNINLPGSEEFIPNAFMEFVDSLEVASYANEAALVRRLLATGMGKRPAKCSSRYSAKPVPGARTMPLPVCARPARIRRVPSRYRLRSRLRPLRSSCRHPIGHPWFDVR</sequence>
<dbReference type="AlphaFoldDB" id="A0A934SQC0"/>
<organism evidence="2 3">
    <name type="scientific">Noviherbaspirillum pedocola</name>
    <dbReference type="NCBI Taxonomy" id="2801341"/>
    <lineage>
        <taxon>Bacteria</taxon>
        <taxon>Pseudomonadati</taxon>
        <taxon>Pseudomonadota</taxon>
        <taxon>Betaproteobacteria</taxon>
        <taxon>Burkholderiales</taxon>
        <taxon>Oxalobacteraceae</taxon>
        <taxon>Noviherbaspirillum</taxon>
    </lineage>
</organism>